<sequence>MIKLAVSINKCDSGGQKSVIMSYLRNFDRNRIQFDLIVDSDSNSIPFEEVKELGGRILVIPPYQRIFKHMITLGKICRDNKYDVFYSANNTMNIFPLFIAWISGIKVRISESLTTASKFEKKKTLLKNILRRFSLYFCNYYMANGIESAEYQFGKKTVRDGKVAIFLNPIDSTKNGFDLNLRNKTRNTLNWDNKIVYGTIARFETQKNPLFLIDIMAAIKEKQPNSQFAIIGIGSMEQQMKEKIKKYEFGDRMTWLGRREDIKQFYNAFDAFLLPSLYEGFPVVGVESQAAGLPVFLSDVITHEAAIQELGHYISLNKSAYDWASIIISETEKSMKNRRGRIDYLKQHGFDAVMETNRLMDYFEKAVINTK</sequence>
<protein>
    <submittedName>
        <fullName evidence="2">Glycosyl transferase family 1</fullName>
    </submittedName>
</protein>
<dbReference type="GO" id="GO:0016740">
    <property type="term" value="F:transferase activity"/>
    <property type="evidence" value="ECO:0007669"/>
    <property type="project" value="UniProtKB-KW"/>
</dbReference>
<dbReference type="PANTHER" id="PTHR12526:SF630">
    <property type="entry name" value="GLYCOSYLTRANSFERASE"/>
    <property type="match status" value="1"/>
</dbReference>
<feature type="domain" description="Glycosyl transferase family 1" evidence="1">
    <location>
        <begin position="185"/>
        <end position="308"/>
    </location>
</feature>
<evidence type="ECO:0000313" key="2">
    <source>
        <dbReference type="EMBL" id="BCS85739.1"/>
    </source>
</evidence>
<accession>A0ABN6EK61</accession>
<dbReference type="Proteomes" id="UP001319045">
    <property type="component" value="Chromosome"/>
</dbReference>
<dbReference type="Pfam" id="PF00534">
    <property type="entry name" value="Glycos_transf_1"/>
    <property type="match status" value="1"/>
</dbReference>
<reference evidence="2 3" key="1">
    <citation type="journal article" date="2022" name="Int. J. Syst. Evol. Microbiol.">
        <title>Prevotella herbatica sp. nov., a plant polysaccharide-decomposing anaerobic bacterium isolated from a methanogenic reactor.</title>
        <authorList>
            <person name="Uek A."/>
            <person name="Tonouchi A."/>
            <person name="Kaku N."/>
            <person name="Ueki K."/>
        </authorList>
    </citation>
    <scope>NUCLEOTIDE SEQUENCE [LARGE SCALE GENOMIC DNA]</scope>
    <source>
        <strain evidence="2 3">WR041</strain>
    </source>
</reference>
<organism evidence="2 3">
    <name type="scientific">Prevotella herbatica</name>
    <dbReference type="NCBI Taxonomy" id="2801997"/>
    <lineage>
        <taxon>Bacteria</taxon>
        <taxon>Pseudomonadati</taxon>
        <taxon>Bacteroidota</taxon>
        <taxon>Bacteroidia</taxon>
        <taxon>Bacteroidales</taxon>
        <taxon>Prevotellaceae</taxon>
        <taxon>Prevotella</taxon>
    </lineage>
</organism>
<gene>
    <name evidence="2" type="primary">rfaG</name>
    <name evidence="2" type="ORF">prwr041_16320</name>
</gene>
<dbReference type="SUPFAM" id="SSF53756">
    <property type="entry name" value="UDP-Glycosyltransferase/glycogen phosphorylase"/>
    <property type="match status" value="1"/>
</dbReference>
<keyword evidence="3" id="KW-1185">Reference proteome</keyword>
<evidence type="ECO:0000313" key="3">
    <source>
        <dbReference type="Proteomes" id="UP001319045"/>
    </source>
</evidence>
<dbReference type="Gene3D" id="3.40.50.2000">
    <property type="entry name" value="Glycogen Phosphorylase B"/>
    <property type="match status" value="2"/>
</dbReference>
<proteinExistence type="predicted"/>
<dbReference type="PANTHER" id="PTHR12526">
    <property type="entry name" value="GLYCOSYLTRANSFERASE"/>
    <property type="match status" value="1"/>
</dbReference>
<keyword evidence="2" id="KW-0808">Transferase</keyword>
<name>A0ABN6EK61_9BACT</name>
<dbReference type="RefSeq" id="WP_207153367.1">
    <property type="nucleotide sequence ID" value="NZ_AP024484.1"/>
</dbReference>
<evidence type="ECO:0000259" key="1">
    <source>
        <dbReference type="Pfam" id="PF00534"/>
    </source>
</evidence>
<dbReference type="EMBL" id="AP024484">
    <property type="protein sequence ID" value="BCS85739.1"/>
    <property type="molecule type" value="Genomic_DNA"/>
</dbReference>
<dbReference type="InterPro" id="IPR001296">
    <property type="entry name" value="Glyco_trans_1"/>
</dbReference>